<keyword evidence="2" id="KW-0808">Transferase</keyword>
<evidence type="ECO:0000256" key="6">
    <source>
        <dbReference type="SAM" id="MobiDB-lite"/>
    </source>
</evidence>
<dbReference type="SUPFAM" id="SSF56112">
    <property type="entry name" value="Protein kinase-like (PK-like)"/>
    <property type="match status" value="2"/>
</dbReference>
<keyword evidence="4" id="KW-0418">Kinase</keyword>
<dbReference type="EMBL" id="QUSY01000612">
    <property type="protein sequence ID" value="RHY28274.1"/>
    <property type="molecule type" value="Genomic_DNA"/>
</dbReference>
<dbReference type="VEuPathDB" id="FungiDB:H310_09081"/>
<dbReference type="GO" id="GO:0005634">
    <property type="term" value="C:nucleus"/>
    <property type="evidence" value="ECO:0007669"/>
    <property type="project" value="TreeGrafter"/>
</dbReference>
<dbReference type="GO" id="GO:0005524">
    <property type="term" value="F:ATP binding"/>
    <property type="evidence" value="ECO:0007669"/>
    <property type="project" value="UniProtKB-KW"/>
</dbReference>
<dbReference type="Pfam" id="PF00069">
    <property type="entry name" value="Pkinase"/>
    <property type="match status" value="2"/>
</dbReference>
<keyword evidence="9" id="KW-1185">Reference proteome</keyword>
<evidence type="ECO:0000256" key="2">
    <source>
        <dbReference type="ARBA" id="ARBA00022679"/>
    </source>
</evidence>
<dbReference type="AlphaFoldDB" id="A0A3R7CYM2"/>
<accession>A0A3R7CYM2</accession>
<feature type="region of interest" description="Disordered" evidence="6">
    <location>
        <begin position="1"/>
        <end position="26"/>
    </location>
</feature>
<evidence type="ECO:0000313" key="9">
    <source>
        <dbReference type="Proteomes" id="UP000285060"/>
    </source>
</evidence>
<name>A0A3R7CYM2_9STRA</name>
<evidence type="ECO:0000256" key="5">
    <source>
        <dbReference type="ARBA" id="ARBA00022840"/>
    </source>
</evidence>
<dbReference type="VEuPathDB" id="FungiDB:H310_01856"/>
<feature type="compositionally biased region" description="Basic and acidic residues" evidence="6">
    <location>
        <begin position="1"/>
        <end position="16"/>
    </location>
</feature>
<dbReference type="Proteomes" id="UP000285060">
    <property type="component" value="Unassembled WGS sequence"/>
</dbReference>
<evidence type="ECO:0000256" key="4">
    <source>
        <dbReference type="ARBA" id="ARBA00022777"/>
    </source>
</evidence>
<keyword evidence="1" id="KW-0723">Serine/threonine-protein kinase</keyword>
<dbReference type="Gene3D" id="1.10.510.10">
    <property type="entry name" value="Transferase(Phosphotransferase) domain 1"/>
    <property type="match status" value="2"/>
</dbReference>
<dbReference type="PANTHER" id="PTHR24345:SF91">
    <property type="entry name" value="SERINE_THREONINE-PROTEIN KINASE PLK4"/>
    <property type="match status" value="1"/>
</dbReference>
<feature type="domain" description="Protein kinase" evidence="7">
    <location>
        <begin position="341"/>
        <end position="611"/>
    </location>
</feature>
<dbReference type="InterPro" id="IPR011009">
    <property type="entry name" value="Kinase-like_dom_sf"/>
</dbReference>
<feature type="domain" description="Protein kinase" evidence="7">
    <location>
        <begin position="59"/>
        <end position="342"/>
    </location>
</feature>
<keyword evidence="3" id="KW-0547">Nucleotide-binding</keyword>
<dbReference type="GO" id="GO:0004674">
    <property type="term" value="F:protein serine/threonine kinase activity"/>
    <property type="evidence" value="ECO:0007669"/>
    <property type="project" value="UniProtKB-KW"/>
</dbReference>
<evidence type="ECO:0000259" key="7">
    <source>
        <dbReference type="PROSITE" id="PS50011"/>
    </source>
</evidence>
<comment type="caution">
    <text evidence="8">The sequence shown here is derived from an EMBL/GenBank/DDBJ whole genome shotgun (WGS) entry which is preliminary data.</text>
</comment>
<evidence type="ECO:0000256" key="3">
    <source>
        <dbReference type="ARBA" id="ARBA00022741"/>
    </source>
</evidence>
<evidence type="ECO:0000313" key="8">
    <source>
        <dbReference type="EMBL" id="RHY28274.1"/>
    </source>
</evidence>
<organism evidence="8 9">
    <name type="scientific">Aphanomyces invadans</name>
    <dbReference type="NCBI Taxonomy" id="157072"/>
    <lineage>
        <taxon>Eukaryota</taxon>
        <taxon>Sar</taxon>
        <taxon>Stramenopiles</taxon>
        <taxon>Oomycota</taxon>
        <taxon>Saprolegniomycetes</taxon>
        <taxon>Saprolegniales</taxon>
        <taxon>Verrucalvaceae</taxon>
        <taxon>Aphanomyces</taxon>
    </lineage>
</organism>
<dbReference type="PROSITE" id="PS50011">
    <property type="entry name" value="PROTEIN_KINASE_DOM"/>
    <property type="match status" value="2"/>
</dbReference>
<sequence length="641" mass="71405">MSDRMRAPDRPNEQSDTRSFQWPVDEHCPGQTLSERRLRLTLRIGRTIPVAKMLLPPRYTNAQVLATALYGHILVCIDSMTRETVAIKCMQRSLASGASSHAADDIEMEVRVHRTLSANGGHTNVLRLRDHFQDDAHVCLVLEYCPRGDLFTILGTQGLLDMSTSWRWFEQIVRAVAYMHRRGFAHRDLSLENVLVDGHGHCLVCDFGLATPASSWSCESVGKSFYMAPEVVAGDVYDPKQADVWSLGVILYMLVVGTPLVGVASVGDHRFRYLATHGVRNLMAHTIHSPRMDAKAEQLLEGMLALDPAVRFKVDDVLKLTSEARSGQRAWSRPLANMHRYTKSKVLADALYGKVHLCRDETTGDTVAIKRVCLEAAVAKVSLGGRHVQEDISVEKRVNETLSAKGGHPHVLRMRTAFVEVGHEHFVFDYCANGELYTVLDDAPGGLLTDDRARRYFGQIARGIEYVHRCGIAHRDLSLENILVDDHDNCHVCDFGLAVSNAHLQTQKVGKSYYMAPEVVAQTAYDACKADVWSLGVMLFIMLTGAPLFDSADHNDDRFHFLATKGLHRLVMAWDLGHLVRPEAMAVLQGVLTVDPAQRWTIHDVVAHTYTTSNDAGKEPVDPQRQLALVDTTAKQSCHLH</sequence>
<protein>
    <recommendedName>
        <fullName evidence="7">Protein kinase domain-containing protein</fullName>
    </recommendedName>
</protein>
<dbReference type="InterPro" id="IPR000719">
    <property type="entry name" value="Prot_kinase_dom"/>
</dbReference>
<dbReference type="PANTHER" id="PTHR24345">
    <property type="entry name" value="SERINE/THREONINE-PROTEIN KINASE PLK"/>
    <property type="match status" value="1"/>
</dbReference>
<keyword evidence="5" id="KW-0067">ATP-binding</keyword>
<evidence type="ECO:0000256" key="1">
    <source>
        <dbReference type="ARBA" id="ARBA00022527"/>
    </source>
</evidence>
<proteinExistence type="predicted"/>
<gene>
    <name evidence="8" type="ORF">DYB32_006919</name>
</gene>
<reference evidence="8 9" key="1">
    <citation type="submission" date="2018-08" db="EMBL/GenBank/DDBJ databases">
        <title>Aphanomyces genome sequencing and annotation.</title>
        <authorList>
            <person name="Minardi D."/>
            <person name="Oidtmann B."/>
            <person name="Van Der Giezen M."/>
            <person name="Studholme D.J."/>
        </authorList>
    </citation>
    <scope>NUCLEOTIDE SEQUENCE [LARGE SCALE GENOMIC DNA]</scope>
    <source>
        <strain evidence="8 9">NJM0002</strain>
    </source>
</reference>